<name>A0ABZ2LEQ6_9BACT</name>
<evidence type="ECO:0000313" key="10">
    <source>
        <dbReference type="Proteomes" id="UP001374803"/>
    </source>
</evidence>
<feature type="signal peptide" evidence="6">
    <location>
        <begin position="1"/>
        <end position="20"/>
    </location>
</feature>
<feature type="compositionally biased region" description="Low complexity" evidence="5">
    <location>
        <begin position="26"/>
        <end position="38"/>
    </location>
</feature>
<evidence type="ECO:0000256" key="5">
    <source>
        <dbReference type="SAM" id="MobiDB-lite"/>
    </source>
</evidence>
<dbReference type="InterPro" id="IPR002470">
    <property type="entry name" value="Peptidase_S9A"/>
</dbReference>
<dbReference type="InterPro" id="IPR029058">
    <property type="entry name" value="AB_hydrolase_fold"/>
</dbReference>
<dbReference type="PRINTS" id="PR00862">
    <property type="entry name" value="PROLIGOPTASE"/>
</dbReference>
<feature type="domain" description="Peptidase S9A N-terminal" evidence="8">
    <location>
        <begin position="50"/>
        <end position="450"/>
    </location>
</feature>
<dbReference type="PANTHER" id="PTHR11757">
    <property type="entry name" value="PROTEASE FAMILY S9A OLIGOPEPTIDASE"/>
    <property type="match status" value="1"/>
</dbReference>
<feature type="compositionally biased region" description="Pro residues" evidence="5">
    <location>
        <begin position="39"/>
        <end position="48"/>
    </location>
</feature>
<feature type="domain" description="Peptidase S9 prolyl oligopeptidase catalytic" evidence="7">
    <location>
        <begin position="511"/>
        <end position="725"/>
    </location>
</feature>
<sequence>MKRLLFVLPCILFACGSETASSPQAKQAAQPAASAAATPPAPAKTEPVPPVAAKVKHTESLHGQERSDDYFWLRKKDSPEVLGYLAAENTYTRDMMHSTEGLQEQLYKEMLARVKETDLSVPVKRGDYLYYTRTEAGKQYLIHCRKKATGDGAETVLLDLNEIGKSEKYVGLGFFEVSDDGNQLAYGLDTTGYRQFVLHVKDLKTGKQSSERIPRVDSMAWAKDNKTILYVTEDATTKRPNQLHRHVLGQDASKDERVYEEKDERFTLDVTRSRSKEWIFVSSESKTTTEARIVPAAKPKAAPVVLAPREQGHEYYVDHGGGLFYIRTNSGGRNFRLVTAKVSDPARSKWKEVLPHREDVMLEDIGVFSDHYVLHERQDASPVIRIVHTDAAHAGQTERVDMPERVYAIRREENPEFGSKLYRFGYESYITPPSVFDYDVATHEKKLLKRTEVLGGYDPSNYESERLYATARDGAKVPISVLYKKGWKPDGSHPMLLNAYGSYGYPYPLRFNSNRFSLVDRGVAIAVAHIRGGGDLGKKWHDQGRMMAKMNTFTDFIDSAEYLMKEGWVDKNKLAIEGGSAGGLLMGAVTNLRPELFKAVIAHVPFVDVINTMLDESLPLTVGEFEEWGNPKIKEQYDYMMTYSPYDNVAPKNYPTMLVRTSYNDSQVMYWEPAKYVAKLRATSTGKNPLLFKINMDPAGHGGQSGRYDKLRDAAFDYAFLLGQLR</sequence>
<dbReference type="EMBL" id="CP089983">
    <property type="protein sequence ID" value="WXB08251.1"/>
    <property type="molecule type" value="Genomic_DNA"/>
</dbReference>
<feature type="region of interest" description="Disordered" evidence="5">
    <location>
        <begin position="26"/>
        <end position="48"/>
    </location>
</feature>
<comment type="similarity">
    <text evidence="1">Belongs to the peptidase S9A family.</text>
</comment>
<evidence type="ECO:0000256" key="3">
    <source>
        <dbReference type="ARBA" id="ARBA00022801"/>
    </source>
</evidence>
<dbReference type="Gene3D" id="3.40.50.1820">
    <property type="entry name" value="alpha/beta hydrolase"/>
    <property type="match status" value="1"/>
</dbReference>
<accession>A0ABZ2LEQ6</accession>
<dbReference type="PROSITE" id="PS51257">
    <property type="entry name" value="PROKAR_LIPOPROTEIN"/>
    <property type="match status" value="1"/>
</dbReference>
<keyword evidence="6" id="KW-0732">Signal</keyword>
<dbReference type="SUPFAM" id="SSF53474">
    <property type="entry name" value="alpha/beta-Hydrolases"/>
    <property type="match status" value="1"/>
</dbReference>
<keyword evidence="2" id="KW-0645">Protease</keyword>
<dbReference type="Pfam" id="PF02897">
    <property type="entry name" value="Peptidase_S9_N"/>
    <property type="match status" value="1"/>
</dbReference>
<evidence type="ECO:0000313" key="9">
    <source>
        <dbReference type="EMBL" id="WXB08251.1"/>
    </source>
</evidence>
<keyword evidence="3" id="KW-0378">Hydrolase</keyword>
<dbReference type="SUPFAM" id="SSF50993">
    <property type="entry name" value="Peptidase/esterase 'gauge' domain"/>
    <property type="match status" value="1"/>
</dbReference>
<dbReference type="InterPro" id="IPR023302">
    <property type="entry name" value="Pept_S9A_N"/>
</dbReference>
<proteinExistence type="inferred from homology"/>
<dbReference type="Pfam" id="PF00326">
    <property type="entry name" value="Peptidase_S9"/>
    <property type="match status" value="1"/>
</dbReference>
<evidence type="ECO:0000256" key="1">
    <source>
        <dbReference type="ARBA" id="ARBA00005228"/>
    </source>
</evidence>
<gene>
    <name evidence="9" type="ORF">LVJ94_13525</name>
</gene>
<dbReference type="PANTHER" id="PTHR11757:SF19">
    <property type="entry name" value="PROLYL ENDOPEPTIDASE-LIKE"/>
    <property type="match status" value="1"/>
</dbReference>
<dbReference type="Proteomes" id="UP001374803">
    <property type="component" value="Chromosome"/>
</dbReference>
<evidence type="ECO:0000256" key="2">
    <source>
        <dbReference type="ARBA" id="ARBA00022670"/>
    </source>
</evidence>
<dbReference type="InterPro" id="IPR051543">
    <property type="entry name" value="Serine_Peptidase_S9A"/>
</dbReference>
<keyword evidence="4" id="KW-0720">Serine protease</keyword>
<dbReference type="RefSeq" id="WP_394837926.1">
    <property type="nucleotide sequence ID" value="NZ_CP089929.1"/>
</dbReference>
<dbReference type="Gene3D" id="2.130.10.120">
    <property type="entry name" value="Prolyl oligopeptidase, N-terminal domain"/>
    <property type="match status" value="1"/>
</dbReference>
<keyword evidence="10" id="KW-1185">Reference proteome</keyword>
<evidence type="ECO:0000259" key="8">
    <source>
        <dbReference type="Pfam" id="PF02897"/>
    </source>
</evidence>
<evidence type="ECO:0000259" key="7">
    <source>
        <dbReference type="Pfam" id="PF00326"/>
    </source>
</evidence>
<protein>
    <submittedName>
        <fullName evidence="9">S9 family peptidase</fullName>
    </submittedName>
</protein>
<evidence type="ECO:0000256" key="4">
    <source>
        <dbReference type="ARBA" id="ARBA00022825"/>
    </source>
</evidence>
<organism evidence="9 10">
    <name type="scientific">Pendulispora rubella</name>
    <dbReference type="NCBI Taxonomy" id="2741070"/>
    <lineage>
        <taxon>Bacteria</taxon>
        <taxon>Pseudomonadati</taxon>
        <taxon>Myxococcota</taxon>
        <taxon>Myxococcia</taxon>
        <taxon>Myxococcales</taxon>
        <taxon>Sorangiineae</taxon>
        <taxon>Pendulisporaceae</taxon>
        <taxon>Pendulispora</taxon>
    </lineage>
</organism>
<reference evidence="9" key="1">
    <citation type="submission" date="2021-12" db="EMBL/GenBank/DDBJ databases">
        <title>Discovery of the Pendulisporaceae a myxobacterial family with distinct sporulation behavior and unique specialized metabolism.</title>
        <authorList>
            <person name="Garcia R."/>
            <person name="Popoff A."/>
            <person name="Bader C.D."/>
            <person name="Loehr J."/>
            <person name="Walesch S."/>
            <person name="Walt C."/>
            <person name="Boldt J."/>
            <person name="Bunk B."/>
            <person name="Haeckl F.J.F.P.J."/>
            <person name="Gunesch A.P."/>
            <person name="Birkelbach J."/>
            <person name="Nuebel U."/>
            <person name="Pietschmann T."/>
            <person name="Bach T."/>
            <person name="Mueller R."/>
        </authorList>
    </citation>
    <scope>NUCLEOTIDE SEQUENCE</scope>
    <source>
        <strain evidence="9">MSr11367</strain>
    </source>
</reference>
<feature type="chain" id="PRO_5047275182" evidence="6">
    <location>
        <begin position="21"/>
        <end position="726"/>
    </location>
</feature>
<dbReference type="InterPro" id="IPR001375">
    <property type="entry name" value="Peptidase_S9_cat"/>
</dbReference>
<evidence type="ECO:0000256" key="6">
    <source>
        <dbReference type="SAM" id="SignalP"/>
    </source>
</evidence>